<dbReference type="EMBL" id="CAJQZP010001141">
    <property type="protein sequence ID" value="CAG5020883.1"/>
    <property type="molecule type" value="Genomic_DNA"/>
</dbReference>
<evidence type="ECO:0000313" key="1">
    <source>
        <dbReference type="EMBL" id="CAG5020883.1"/>
    </source>
</evidence>
<comment type="caution">
    <text evidence="1">The sequence shown here is derived from an EMBL/GenBank/DDBJ whole genome shotgun (WGS) entry which is preliminary data.</text>
</comment>
<dbReference type="Proteomes" id="UP000691718">
    <property type="component" value="Unassembled WGS sequence"/>
</dbReference>
<gene>
    <name evidence="1" type="ORF">PAPOLLO_LOCUS17402</name>
</gene>
<accession>A0A8S3XG18</accession>
<keyword evidence="2" id="KW-1185">Reference proteome</keyword>
<proteinExistence type="predicted"/>
<reference evidence="1" key="1">
    <citation type="submission" date="2021-04" db="EMBL/GenBank/DDBJ databases">
        <authorList>
            <person name="Tunstrom K."/>
        </authorList>
    </citation>
    <scope>NUCLEOTIDE SEQUENCE</scope>
</reference>
<dbReference type="OrthoDB" id="6932028at2759"/>
<dbReference type="AlphaFoldDB" id="A0A8S3XG18"/>
<evidence type="ECO:0000313" key="2">
    <source>
        <dbReference type="Proteomes" id="UP000691718"/>
    </source>
</evidence>
<organism evidence="1 2">
    <name type="scientific">Parnassius apollo</name>
    <name type="common">Apollo butterfly</name>
    <name type="synonym">Papilio apollo</name>
    <dbReference type="NCBI Taxonomy" id="110799"/>
    <lineage>
        <taxon>Eukaryota</taxon>
        <taxon>Metazoa</taxon>
        <taxon>Ecdysozoa</taxon>
        <taxon>Arthropoda</taxon>
        <taxon>Hexapoda</taxon>
        <taxon>Insecta</taxon>
        <taxon>Pterygota</taxon>
        <taxon>Neoptera</taxon>
        <taxon>Endopterygota</taxon>
        <taxon>Lepidoptera</taxon>
        <taxon>Glossata</taxon>
        <taxon>Ditrysia</taxon>
        <taxon>Papilionoidea</taxon>
        <taxon>Papilionidae</taxon>
        <taxon>Parnassiinae</taxon>
        <taxon>Parnassini</taxon>
        <taxon>Parnassius</taxon>
        <taxon>Parnassius</taxon>
    </lineage>
</organism>
<protein>
    <submittedName>
        <fullName evidence="1">(apollo) hypothetical protein</fullName>
    </submittedName>
</protein>
<sequence>MNNDDFLDWKGVCSQMGVNITKDEEGNTIKFADLKVVKVDKNHPRAIFFKTSYEQQEFKKAEVIRKKKSVDVEVKKAYDVKPALNKKKKDGLLELIRKNAIPRYYAPFYNSL</sequence>
<name>A0A8S3XG18_PARAO</name>